<dbReference type="GO" id="GO:0006952">
    <property type="term" value="P:defense response"/>
    <property type="evidence" value="ECO:0007669"/>
    <property type="project" value="UniProtKB-KW"/>
</dbReference>
<reference evidence="3" key="1">
    <citation type="journal article" date="2014" name="Science">
        <title>Structural and functional partitioning of bread wheat chromosome 3B.</title>
        <authorList>
            <person name="Choulet F."/>
            <person name="Alberti A."/>
            <person name="Theil S."/>
            <person name="Glover N."/>
            <person name="Barbe V."/>
            <person name="Daron J."/>
            <person name="Pingault L."/>
            <person name="Sourdille P."/>
            <person name="Couloux A."/>
            <person name="Paux E."/>
            <person name="Leroy P."/>
            <person name="Mangenot S."/>
            <person name="Guilhot N."/>
            <person name="Le Gouis J."/>
            <person name="Balfourier F."/>
            <person name="Alaux M."/>
            <person name="Jamilloux V."/>
            <person name="Poulain J."/>
            <person name="Durand C."/>
            <person name="Bellec A."/>
            <person name="Gaspin C."/>
            <person name="Safar J."/>
            <person name="Dolezel J."/>
            <person name="Rogers J."/>
            <person name="Vandepoele K."/>
            <person name="Aury J.M."/>
            <person name="Mayer K."/>
            <person name="Berges H."/>
            <person name="Quesneville H."/>
            <person name="Wincker P."/>
            <person name="Feuillet C."/>
        </authorList>
    </citation>
    <scope>NUCLEOTIDE SEQUENCE</scope>
</reference>
<dbReference type="PANTHER" id="PTHR33463">
    <property type="entry name" value="NB-ARC DOMAIN-CONTAINING PROTEIN-RELATED"/>
    <property type="match status" value="1"/>
</dbReference>
<keyword evidence="1" id="KW-0611">Plant defense</keyword>
<accession>A0A077S170</accession>
<sequence>MRCALLVGLRHLTGNYTTGAAASNEPSSDAMLGGGHTVGKFPEASITSEDAQYKRFKLKTTKDDDVATQATNISQLLRTRNFLVLVDDLYEKLDLLAIGIPYPFGTVDQLKRKVVITSQSKIICDQMGVNEYIEVPGLGETEALKLFAQTVGQDNNHIDSDPSIRALAHDLVKELKGVPSELIHFGKPMAGRILRNLKDATNNLVARSNDVHRKIEAAERECMTSTNEVNKWLEEVDTINSDVEIIFEGNKLKKDVNMEAIKKVTEVQECLRSCPNNNIAFESVPPPAQEIPGPSMSAQNRNLTEALQFINDDPVGMIGIWGPGGVGKTYLMNSINNSIAVAGGISFNVIFVTASRGCSVEKIQGDLLLKLGMKADGNVESQSQKIYNFLKNRSFLLLLDDLWDQIDLQAVGIPYPLGILGQLKRKVVITSQSENVCYQMDVKVPIEVPRLEDDEALQLFEQMVGRENLYEDPHIRALAIYLVKELKGLPSELIRIGKIF</sequence>
<proteinExistence type="predicted"/>
<dbReference type="InterPro" id="IPR050905">
    <property type="entry name" value="Plant_NBS-LRR"/>
</dbReference>
<dbReference type="FunFam" id="3.40.50.300:FF:001091">
    <property type="entry name" value="Probable disease resistance protein At1g61300"/>
    <property type="match status" value="1"/>
</dbReference>
<dbReference type="Pfam" id="PF00931">
    <property type="entry name" value="NB-ARC"/>
    <property type="match status" value="2"/>
</dbReference>
<dbReference type="AlphaFoldDB" id="A0A077S170"/>
<gene>
    <name evidence="3" type="ORF">TRAES_3BF042500060CFD_c1</name>
</gene>
<feature type="domain" description="NB-ARC" evidence="2">
    <location>
        <begin position="65"/>
        <end position="155"/>
    </location>
</feature>
<dbReference type="GO" id="GO:0043531">
    <property type="term" value="F:ADP binding"/>
    <property type="evidence" value="ECO:0007669"/>
    <property type="project" value="InterPro"/>
</dbReference>
<dbReference type="EMBL" id="HG670306">
    <property type="protein sequence ID" value="CDM86584.1"/>
    <property type="molecule type" value="Genomic_DNA"/>
</dbReference>
<feature type="domain" description="NB-ARC" evidence="2">
    <location>
        <begin position="311"/>
        <end position="468"/>
    </location>
</feature>
<evidence type="ECO:0000259" key="2">
    <source>
        <dbReference type="Pfam" id="PF00931"/>
    </source>
</evidence>
<dbReference type="SUPFAM" id="SSF52540">
    <property type="entry name" value="P-loop containing nucleoside triphosphate hydrolases"/>
    <property type="match status" value="2"/>
</dbReference>
<dbReference type="InterPro" id="IPR027417">
    <property type="entry name" value="P-loop_NTPase"/>
</dbReference>
<dbReference type="Gene3D" id="3.40.50.300">
    <property type="entry name" value="P-loop containing nucleotide triphosphate hydrolases"/>
    <property type="match status" value="1"/>
</dbReference>
<protein>
    <recommendedName>
        <fullName evidence="2">NB-ARC domain-containing protein</fullName>
    </recommendedName>
</protein>
<dbReference type="PANTHER" id="PTHR33463:SF207">
    <property type="entry name" value="AAA+ ATPASE DOMAIN-CONTAINING PROTEIN"/>
    <property type="match status" value="1"/>
</dbReference>
<dbReference type="HOGENOM" id="CLU_545650_0_0_1"/>
<name>A0A077S170_WHEAT</name>
<dbReference type="PRINTS" id="PR00364">
    <property type="entry name" value="DISEASERSIST"/>
</dbReference>
<organism evidence="3">
    <name type="scientific">Triticum aestivum</name>
    <name type="common">Wheat</name>
    <dbReference type="NCBI Taxonomy" id="4565"/>
    <lineage>
        <taxon>Eukaryota</taxon>
        <taxon>Viridiplantae</taxon>
        <taxon>Streptophyta</taxon>
        <taxon>Embryophyta</taxon>
        <taxon>Tracheophyta</taxon>
        <taxon>Spermatophyta</taxon>
        <taxon>Magnoliopsida</taxon>
        <taxon>Liliopsida</taxon>
        <taxon>Poales</taxon>
        <taxon>Poaceae</taxon>
        <taxon>BOP clade</taxon>
        <taxon>Pooideae</taxon>
        <taxon>Triticodae</taxon>
        <taxon>Triticeae</taxon>
        <taxon>Triticinae</taxon>
        <taxon>Triticum</taxon>
    </lineage>
</organism>
<evidence type="ECO:0000313" key="3">
    <source>
        <dbReference type="EMBL" id="CDM86584.1"/>
    </source>
</evidence>
<evidence type="ECO:0000256" key="1">
    <source>
        <dbReference type="ARBA" id="ARBA00022821"/>
    </source>
</evidence>
<dbReference type="InterPro" id="IPR002182">
    <property type="entry name" value="NB-ARC"/>
</dbReference>